<reference evidence="1" key="1">
    <citation type="submission" date="2018-05" db="EMBL/GenBank/DDBJ databases">
        <authorList>
            <person name="Lanie J.A."/>
            <person name="Ng W.-L."/>
            <person name="Kazmierczak K.M."/>
            <person name="Andrzejewski T.M."/>
            <person name="Davidsen T.M."/>
            <person name="Wayne K.J."/>
            <person name="Tettelin H."/>
            <person name="Glass J.I."/>
            <person name="Rusch D."/>
            <person name="Podicherti R."/>
            <person name="Tsui H.-C.T."/>
            <person name="Winkler M.E."/>
        </authorList>
    </citation>
    <scope>NUCLEOTIDE SEQUENCE</scope>
</reference>
<gene>
    <name evidence="1" type="ORF">METZ01_LOCUS78561</name>
</gene>
<dbReference type="AlphaFoldDB" id="A0A381UED6"/>
<proteinExistence type="predicted"/>
<dbReference type="EMBL" id="UINC01006138">
    <property type="protein sequence ID" value="SVA25707.1"/>
    <property type="molecule type" value="Genomic_DNA"/>
</dbReference>
<organism evidence="1">
    <name type="scientific">marine metagenome</name>
    <dbReference type="NCBI Taxonomy" id="408172"/>
    <lineage>
        <taxon>unclassified sequences</taxon>
        <taxon>metagenomes</taxon>
        <taxon>ecological metagenomes</taxon>
    </lineage>
</organism>
<evidence type="ECO:0000313" key="1">
    <source>
        <dbReference type="EMBL" id="SVA25707.1"/>
    </source>
</evidence>
<protein>
    <submittedName>
        <fullName evidence="1">Uncharacterized protein</fullName>
    </submittedName>
</protein>
<accession>A0A381UED6</accession>
<name>A0A381UED6_9ZZZZ</name>
<sequence>MSTSKRILYPFRQIAIRTRCLHRLNPQELMIRQGQ</sequence>